<dbReference type="AlphaFoldDB" id="A0A4P7YBV8"/>
<keyword evidence="4 6" id="KW-0223">Dioxygenase</keyword>
<organism evidence="6 7">
    <name type="scientific">Pseudomonas veronii</name>
    <dbReference type="NCBI Taxonomy" id="76761"/>
    <lineage>
        <taxon>Bacteria</taxon>
        <taxon>Pseudomonadati</taxon>
        <taxon>Pseudomonadota</taxon>
        <taxon>Gammaproteobacteria</taxon>
        <taxon>Pseudomonadales</taxon>
        <taxon>Pseudomonadaceae</taxon>
        <taxon>Pseudomonas</taxon>
    </lineage>
</organism>
<dbReference type="EC" id="1.14.12.19" evidence="6"/>
<dbReference type="Pfam" id="PF00866">
    <property type="entry name" value="Ring_hydroxyl_B"/>
    <property type="match status" value="1"/>
</dbReference>
<dbReference type="CDD" id="cd00667">
    <property type="entry name" value="ring_hydroxylating_dioxygenases_beta"/>
    <property type="match status" value="1"/>
</dbReference>
<dbReference type="Gene3D" id="3.10.450.50">
    <property type="match status" value="1"/>
</dbReference>
<dbReference type="GO" id="GO:0008695">
    <property type="term" value="F:3-phenylpropionate dioxygenase activity"/>
    <property type="evidence" value="ECO:0007669"/>
    <property type="project" value="UniProtKB-EC"/>
</dbReference>
<dbReference type="SUPFAM" id="SSF54427">
    <property type="entry name" value="NTF2-like"/>
    <property type="match status" value="1"/>
</dbReference>
<comment type="similarity">
    <text evidence="2">Belongs to the bacterial ring-hydroxylating dioxygenase beta subunit family.</text>
</comment>
<sequence length="191" mass="22340">MNLLQALLEPTPLPPSDRSKRVAINSPLYNEILEFFYDEAELLDTLQLRQWGETLTSDIEYNLPIRLTRPGRLQDQTVVRTVQHMHESHGSLMVRIMRITDTKSAWGEDPPSRTRRLVTNVRVYKTDKDNEYKVQSYLLVTRNRFDCDEFDLIPCERHDIIRRDGSQLKLARREIIVDQAVIGTPNLGIFF</sequence>
<dbReference type="PANTHER" id="PTHR41534">
    <property type="entry name" value="BLR3401 PROTEIN"/>
    <property type="match status" value="1"/>
</dbReference>
<evidence type="ECO:0000256" key="2">
    <source>
        <dbReference type="ARBA" id="ARBA00009570"/>
    </source>
</evidence>
<dbReference type="InterPro" id="IPR032710">
    <property type="entry name" value="NTF2-like_dom_sf"/>
</dbReference>
<comment type="pathway">
    <text evidence="1">Aromatic compound metabolism.</text>
</comment>
<reference evidence="7" key="1">
    <citation type="submission" date="2019-04" db="EMBL/GenBank/DDBJ databases">
        <title>Complete genome sequence of Pseudomonas veronii strain PVy, a versatile degrader capable of using multiple contaminants as sole carbon sources.</title>
        <authorList>
            <person name="Lopez-Echartea E."/>
            <person name="Ridl J."/>
            <person name="Pajer P."/>
            <person name="Strejcek M."/>
            <person name="Suman J."/>
            <person name="Uhlik O."/>
        </authorList>
    </citation>
    <scope>NUCLEOTIDE SEQUENCE [LARGE SCALE GENOMIC DNA]</scope>
    <source>
        <strain evidence="7">Pvy</strain>
    </source>
</reference>
<protein>
    <submittedName>
        <fullName evidence="6">3-phenylpropionate/cinnamic acid dioxygenase subunit beta</fullName>
        <ecNumber evidence="6">1.14.12.19</ecNumber>
    </submittedName>
</protein>
<name>A0A4P7YBV8_PSEVE</name>
<accession>A0A4P7YBV8</accession>
<keyword evidence="3" id="KW-0058">Aromatic hydrocarbons catabolism</keyword>
<dbReference type="InterPro" id="IPR000391">
    <property type="entry name" value="Rng_hydr_dOase-bsu"/>
</dbReference>
<evidence type="ECO:0000313" key="6">
    <source>
        <dbReference type="EMBL" id="QCG68160.1"/>
    </source>
</evidence>
<dbReference type="NCBIfam" id="NF007479">
    <property type="entry name" value="PRK10069.1"/>
    <property type="match status" value="1"/>
</dbReference>
<evidence type="ECO:0000313" key="7">
    <source>
        <dbReference type="Proteomes" id="UP000298274"/>
    </source>
</evidence>
<evidence type="ECO:0000256" key="1">
    <source>
        <dbReference type="ARBA" id="ARBA00005211"/>
    </source>
</evidence>
<proteinExistence type="inferred from homology"/>
<evidence type="ECO:0000256" key="4">
    <source>
        <dbReference type="ARBA" id="ARBA00022964"/>
    </source>
</evidence>
<dbReference type="GO" id="GO:0019380">
    <property type="term" value="P:3-phenylpropionate catabolic process"/>
    <property type="evidence" value="ECO:0007669"/>
    <property type="project" value="TreeGrafter"/>
</dbReference>
<evidence type="ECO:0000256" key="5">
    <source>
        <dbReference type="ARBA" id="ARBA00023002"/>
    </source>
</evidence>
<gene>
    <name evidence="6" type="ORF">E4167_29830</name>
</gene>
<dbReference type="Proteomes" id="UP000298274">
    <property type="component" value="Chromosome"/>
</dbReference>
<dbReference type="PANTHER" id="PTHR41534:SF2">
    <property type="entry name" value="3-PHENYLPROPIONATE_CINNAMIC ACID DIOXYGENASE SUBUNIT BETA"/>
    <property type="match status" value="1"/>
</dbReference>
<dbReference type="RefSeq" id="WP_046481937.1">
    <property type="nucleotide sequence ID" value="NZ_CP039631.3"/>
</dbReference>
<keyword evidence="5 6" id="KW-0560">Oxidoreductase</keyword>
<evidence type="ECO:0000256" key="3">
    <source>
        <dbReference type="ARBA" id="ARBA00022797"/>
    </source>
</evidence>
<dbReference type="EMBL" id="CP039631">
    <property type="protein sequence ID" value="QCG68160.1"/>
    <property type="molecule type" value="Genomic_DNA"/>
</dbReference>